<evidence type="ECO:0000256" key="4">
    <source>
        <dbReference type="ARBA" id="ARBA00005019"/>
    </source>
</evidence>
<proteinExistence type="inferred from homology"/>
<evidence type="ECO:0000256" key="6">
    <source>
        <dbReference type="ARBA" id="ARBA00011881"/>
    </source>
</evidence>
<evidence type="ECO:0000259" key="17">
    <source>
        <dbReference type="Pfam" id="PF01467"/>
    </source>
</evidence>
<dbReference type="EC" id="2.7.7.1" evidence="16"/>
<keyword evidence="12 16" id="KW-0520">NAD</keyword>
<evidence type="ECO:0000313" key="18">
    <source>
        <dbReference type="EnsemblMetazoa" id="CLYHEMP008196.1"/>
    </source>
</evidence>
<dbReference type="EC" id="2.7.7.18" evidence="16"/>
<dbReference type="GO" id="GO:0005524">
    <property type="term" value="F:ATP binding"/>
    <property type="evidence" value="ECO:0007669"/>
    <property type="project" value="UniProtKB-KW"/>
</dbReference>
<dbReference type="EnsemblMetazoa" id="CLYHEMT008196.1">
    <property type="protein sequence ID" value="CLYHEMP008196.1"/>
    <property type="gene ID" value="CLYHEMG008196"/>
</dbReference>
<dbReference type="InterPro" id="IPR045094">
    <property type="entry name" value="NMNAT_euk"/>
</dbReference>
<accession>A0A7M5VC25</accession>
<keyword evidence="9 16" id="KW-0548">Nucleotidyltransferase</keyword>
<keyword evidence="10 16" id="KW-0547">Nucleotide-binding</keyword>
<evidence type="ECO:0000256" key="5">
    <source>
        <dbReference type="ARBA" id="ARBA00007064"/>
    </source>
</evidence>
<keyword evidence="8 16" id="KW-0808">Transferase</keyword>
<protein>
    <recommendedName>
        <fullName evidence="16">Nicotinamide-nucleotide adenylyltransferase</fullName>
        <ecNumber evidence="16">2.7.7.1</ecNumber>
        <ecNumber evidence="16">2.7.7.18</ecNumber>
    </recommendedName>
</protein>
<keyword evidence="19" id="KW-1185">Reference proteome</keyword>
<dbReference type="CDD" id="cd09286">
    <property type="entry name" value="NMNAT_Eukarya"/>
    <property type="match status" value="1"/>
</dbReference>
<evidence type="ECO:0000256" key="11">
    <source>
        <dbReference type="ARBA" id="ARBA00022840"/>
    </source>
</evidence>
<dbReference type="GO" id="GO:0005759">
    <property type="term" value="C:mitochondrial matrix"/>
    <property type="evidence" value="ECO:0007669"/>
    <property type="project" value="UniProtKB-ARBA"/>
</dbReference>
<dbReference type="UniPathway" id="UPA00253">
    <property type="reaction ID" value="UER00332"/>
</dbReference>
<comment type="subcellular location">
    <subcellularLocation>
        <location evidence="2">Mitochondrion</location>
    </subcellularLocation>
</comment>
<dbReference type="GO" id="GO:0000309">
    <property type="term" value="F:nicotinamide-nucleotide adenylyltransferase activity"/>
    <property type="evidence" value="ECO:0007669"/>
    <property type="project" value="UniProtKB-EC"/>
</dbReference>
<evidence type="ECO:0000256" key="12">
    <source>
        <dbReference type="ARBA" id="ARBA00023027"/>
    </source>
</evidence>
<keyword evidence="13" id="KW-0496">Mitochondrion</keyword>
<dbReference type="GO" id="GO:0009435">
    <property type="term" value="P:NAD+ biosynthetic process"/>
    <property type="evidence" value="ECO:0007669"/>
    <property type="project" value="UniProtKB-UniPathway"/>
</dbReference>
<comment type="pathway">
    <text evidence="3 16">Cofactor biosynthesis; NAD(+) biosynthesis; NAD(+) from nicotinamide D-ribonucleotide: step 1/1.</text>
</comment>
<dbReference type="RefSeq" id="XP_066926878.1">
    <property type="nucleotide sequence ID" value="XM_067070777.1"/>
</dbReference>
<name>A0A7M5VC25_9CNID</name>
<evidence type="ECO:0000313" key="19">
    <source>
        <dbReference type="Proteomes" id="UP000594262"/>
    </source>
</evidence>
<keyword evidence="7 16" id="KW-0662">Pyridine nucleotide biosynthesis</keyword>
<dbReference type="SUPFAM" id="SSF52374">
    <property type="entry name" value="Nucleotidylyl transferase"/>
    <property type="match status" value="1"/>
</dbReference>
<evidence type="ECO:0000256" key="7">
    <source>
        <dbReference type="ARBA" id="ARBA00022642"/>
    </source>
</evidence>
<sequence>MSSKTKLLLLSCGSFNPITHMHLRIFELARDTLHKTGLFEVVGGIMSPTHDAYKKAGLIESKHRTAMCQLGTKSSDWIRVSLWESEQAAWSTTITVLKHIQENAKQKTQPNYTTLPDNVRVRLLCGADLMESFSVPGLWKDEDIKCIVGEFGLVVITREGCNPEQYIEKHHILQQFKDNITLVEEWIPNEISATKIRSALNQNESIKYLVPDPVINYIKEHGLYSN</sequence>
<evidence type="ECO:0000256" key="8">
    <source>
        <dbReference type="ARBA" id="ARBA00022679"/>
    </source>
</evidence>
<keyword evidence="11 16" id="KW-0067">ATP-binding</keyword>
<dbReference type="PANTHER" id="PTHR12039">
    <property type="entry name" value="NICOTINAMIDE MONONUCLEOTIDE ADENYLYLTRANSFERASE"/>
    <property type="match status" value="1"/>
</dbReference>
<dbReference type="InterPro" id="IPR014729">
    <property type="entry name" value="Rossmann-like_a/b/a_fold"/>
</dbReference>
<dbReference type="Proteomes" id="UP000594262">
    <property type="component" value="Unplaced"/>
</dbReference>
<dbReference type="FunFam" id="3.40.50.620:FF:000221">
    <property type="entry name" value="Nicotinamide/nicotinic acid mononucleotide adenylyltransferase 3"/>
    <property type="match status" value="1"/>
</dbReference>
<evidence type="ECO:0000256" key="15">
    <source>
        <dbReference type="ARBA" id="ARBA00093425"/>
    </source>
</evidence>
<organism evidence="18 19">
    <name type="scientific">Clytia hemisphaerica</name>
    <dbReference type="NCBI Taxonomy" id="252671"/>
    <lineage>
        <taxon>Eukaryota</taxon>
        <taxon>Metazoa</taxon>
        <taxon>Cnidaria</taxon>
        <taxon>Hydrozoa</taxon>
        <taxon>Hydroidolina</taxon>
        <taxon>Leptothecata</taxon>
        <taxon>Obeliida</taxon>
        <taxon>Clytiidae</taxon>
        <taxon>Clytia</taxon>
    </lineage>
</organism>
<dbReference type="GeneID" id="136814260"/>
<feature type="domain" description="Cytidyltransferase-like" evidence="17">
    <location>
        <begin position="12"/>
        <end position="198"/>
    </location>
</feature>
<evidence type="ECO:0000256" key="1">
    <source>
        <dbReference type="ARBA" id="ARBA00001946"/>
    </source>
</evidence>
<comment type="similarity">
    <text evidence="5 16">Belongs to the eukaryotic NMN adenylyltransferase family.</text>
</comment>
<dbReference type="PANTHER" id="PTHR12039:SF0">
    <property type="entry name" value="NICOTINAMIDE-NUCLEOTIDE ADENYLYLTRANSFERASE"/>
    <property type="match status" value="1"/>
</dbReference>
<evidence type="ECO:0000256" key="2">
    <source>
        <dbReference type="ARBA" id="ARBA00004173"/>
    </source>
</evidence>
<evidence type="ECO:0000256" key="3">
    <source>
        <dbReference type="ARBA" id="ARBA00004658"/>
    </source>
</evidence>
<dbReference type="AlphaFoldDB" id="A0A7M5VC25"/>
<dbReference type="GO" id="GO:0004515">
    <property type="term" value="F:nicotinate-nucleotide adenylyltransferase activity"/>
    <property type="evidence" value="ECO:0007669"/>
    <property type="project" value="UniProtKB-EC"/>
</dbReference>
<dbReference type="InterPro" id="IPR004821">
    <property type="entry name" value="Cyt_trans-like"/>
</dbReference>
<comment type="catalytic activity">
    <reaction evidence="16">
        <text>beta-nicotinamide D-ribonucleotide + ATP + H(+) = diphosphate + NAD(+)</text>
        <dbReference type="Rhea" id="RHEA:21360"/>
        <dbReference type="ChEBI" id="CHEBI:14649"/>
        <dbReference type="ChEBI" id="CHEBI:15378"/>
        <dbReference type="ChEBI" id="CHEBI:30616"/>
        <dbReference type="ChEBI" id="CHEBI:33019"/>
        <dbReference type="ChEBI" id="CHEBI:57540"/>
        <dbReference type="EC" id="2.7.7.1"/>
    </reaction>
</comment>
<evidence type="ECO:0000256" key="14">
    <source>
        <dbReference type="ARBA" id="ARBA00048721"/>
    </source>
</evidence>
<evidence type="ECO:0000256" key="13">
    <source>
        <dbReference type="ARBA" id="ARBA00023128"/>
    </source>
</evidence>
<evidence type="ECO:0000256" key="16">
    <source>
        <dbReference type="RuleBase" id="RU362021"/>
    </source>
</evidence>
<dbReference type="NCBIfam" id="TIGR00482">
    <property type="entry name" value="nicotinate (nicotinamide) nucleotide adenylyltransferase"/>
    <property type="match status" value="1"/>
</dbReference>
<comment type="function">
    <text evidence="15">Catalyzes the formation of NAD(+) from nicotinamide mononucleotide (NMN) and ATP. Can also use the deamidated form; nicotinic acid mononucleotide (NaMN) as substrate with the same efficiency. Can use triazofurin monophosphate (TrMP) as substrate. Can also use GTP and ITP as nucleotide donors. Also catalyzes the reverse reaction, i.e. the pyrophosphorolytic cleavage of NAD(+). For the pyrophosphorolytic activity, can use NAD(+), NADH, NaAD, nicotinic acid adenine dinucleotide phosphate (NHD), nicotinamide guanine dinucleotide (NGD) as substrates. Fails to cleave phosphorylated dinucleotides NADP(+), NADPH and NaADP(+). Protects against axonal degeneration following injury. May be involved in the maintenance of axonal integrity. Also functions as a stress-response chaperone protein that prevents toxic aggregation of proteins; this function may be independent of its NAD(+) synthesis activity.</text>
</comment>
<reference evidence="18" key="1">
    <citation type="submission" date="2021-01" db="UniProtKB">
        <authorList>
            <consortium name="EnsemblMetazoa"/>
        </authorList>
    </citation>
    <scope>IDENTIFICATION</scope>
</reference>
<dbReference type="InterPro" id="IPR005248">
    <property type="entry name" value="NadD/NMNAT"/>
</dbReference>
<comment type="pathway">
    <text evidence="4">Cofactor biosynthesis; NAD(+) biosynthesis; deamido-NAD(+) from nicotinate D-ribonucleotide: step 1/1.</text>
</comment>
<comment type="subunit">
    <text evidence="6">Homotetramer.</text>
</comment>
<dbReference type="InterPro" id="IPR051182">
    <property type="entry name" value="Euk_NMN_adenylyltrnsfrase"/>
</dbReference>
<comment type="cofactor">
    <cofactor evidence="1">
        <name>Mg(2+)</name>
        <dbReference type="ChEBI" id="CHEBI:18420"/>
    </cofactor>
</comment>
<dbReference type="Gene3D" id="3.40.50.620">
    <property type="entry name" value="HUPs"/>
    <property type="match status" value="1"/>
</dbReference>
<dbReference type="Pfam" id="PF01467">
    <property type="entry name" value="CTP_transf_like"/>
    <property type="match status" value="1"/>
</dbReference>
<dbReference type="OrthoDB" id="422187at2759"/>
<evidence type="ECO:0000256" key="9">
    <source>
        <dbReference type="ARBA" id="ARBA00022695"/>
    </source>
</evidence>
<evidence type="ECO:0000256" key="10">
    <source>
        <dbReference type="ARBA" id="ARBA00022741"/>
    </source>
</evidence>
<comment type="catalytic activity">
    <reaction evidence="14 16">
        <text>nicotinate beta-D-ribonucleotide + ATP + H(+) = deamido-NAD(+) + diphosphate</text>
        <dbReference type="Rhea" id="RHEA:22860"/>
        <dbReference type="ChEBI" id="CHEBI:15378"/>
        <dbReference type="ChEBI" id="CHEBI:30616"/>
        <dbReference type="ChEBI" id="CHEBI:33019"/>
        <dbReference type="ChEBI" id="CHEBI:57502"/>
        <dbReference type="ChEBI" id="CHEBI:58437"/>
        <dbReference type="EC" id="2.7.7.18"/>
    </reaction>
</comment>